<dbReference type="InterPro" id="IPR030489">
    <property type="entry name" value="TR_Rrf2-type_CS"/>
</dbReference>
<dbReference type="Pfam" id="PF02082">
    <property type="entry name" value="Rrf2"/>
    <property type="match status" value="1"/>
</dbReference>
<dbReference type="PANTHER" id="PTHR33221">
    <property type="entry name" value="WINGED HELIX-TURN-HELIX TRANSCRIPTIONAL REGULATOR, RRF2 FAMILY"/>
    <property type="match status" value="1"/>
</dbReference>
<dbReference type="AlphaFoldDB" id="A0A0C1TQM5"/>
<gene>
    <name evidence="2" type="ORF">SE37_02530</name>
</gene>
<comment type="caution">
    <text evidence="2">The sequence shown here is derived from an EMBL/GenBank/DDBJ whole genome shotgun (WGS) entry which is preliminary data.</text>
</comment>
<dbReference type="Gene3D" id="1.10.10.10">
    <property type="entry name" value="Winged helix-like DNA-binding domain superfamily/Winged helix DNA-binding domain"/>
    <property type="match status" value="1"/>
</dbReference>
<dbReference type="SUPFAM" id="SSF46785">
    <property type="entry name" value="Winged helix' DNA-binding domain"/>
    <property type="match status" value="1"/>
</dbReference>
<dbReference type="PROSITE" id="PS51197">
    <property type="entry name" value="HTH_RRF2_2"/>
    <property type="match status" value="1"/>
</dbReference>
<name>A0A0C1TQM5_9BACT</name>
<evidence type="ECO:0000313" key="3">
    <source>
        <dbReference type="Proteomes" id="UP000031433"/>
    </source>
</evidence>
<dbReference type="GO" id="GO:0003700">
    <property type="term" value="F:DNA-binding transcription factor activity"/>
    <property type="evidence" value="ECO:0007669"/>
    <property type="project" value="TreeGrafter"/>
</dbReference>
<dbReference type="NCBIfam" id="TIGR00738">
    <property type="entry name" value="rrf2_super"/>
    <property type="match status" value="1"/>
</dbReference>
<dbReference type="InterPro" id="IPR036388">
    <property type="entry name" value="WH-like_DNA-bd_sf"/>
</dbReference>
<dbReference type="PROSITE" id="PS01332">
    <property type="entry name" value="HTH_RRF2_1"/>
    <property type="match status" value="1"/>
</dbReference>
<protein>
    <submittedName>
        <fullName evidence="2">Transcriptional regulator</fullName>
    </submittedName>
</protein>
<dbReference type="EMBL" id="JXBL01000001">
    <property type="protein sequence ID" value="KIE41583.1"/>
    <property type="molecule type" value="Genomic_DNA"/>
</dbReference>
<evidence type="ECO:0000313" key="2">
    <source>
        <dbReference type="EMBL" id="KIE41583.1"/>
    </source>
</evidence>
<proteinExistence type="predicted"/>
<keyword evidence="3" id="KW-1185">Reference proteome</keyword>
<keyword evidence="1" id="KW-0238">DNA-binding</keyword>
<sequence>MRLSTRAQYAVRAMVDLSLHSEGKPVALRDIAQREDIPLNYLEQLFNRLRRGSIVESVRGPGGGYLLARESSAILVGEIVATVEEPLTPVSCMDKGKGRCTRTAACTTHSVWEMLGERIRTFLDSITLEDLVRDARRRSGESGDQ</sequence>
<dbReference type="GO" id="GO:0003677">
    <property type="term" value="F:DNA binding"/>
    <property type="evidence" value="ECO:0007669"/>
    <property type="project" value="UniProtKB-KW"/>
</dbReference>
<dbReference type="InterPro" id="IPR036390">
    <property type="entry name" value="WH_DNA-bd_sf"/>
</dbReference>
<dbReference type="PANTHER" id="PTHR33221:SF5">
    <property type="entry name" value="HTH-TYPE TRANSCRIPTIONAL REGULATOR ISCR"/>
    <property type="match status" value="1"/>
</dbReference>
<dbReference type="GO" id="GO:0005829">
    <property type="term" value="C:cytosol"/>
    <property type="evidence" value="ECO:0007669"/>
    <property type="project" value="TreeGrafter"/>
</dbReference>
<dbReference type="RefSeq" id="WP_039643367.1">
    <property type="nucleotide sequence ID" value="NZ_JXBL01000001.1"/>
</dbReference>
<evidence type="ECO:0000256" key="1">
    <source>
        <dbReference type="ARBA" id="ARBA00023125"/>
    </source>
</evidence>
<organism evidence="2 3">
    <name type="scientific">Geobacter soli</name>
    <dbReference type="NCBI Taxonomy" id="1510391"/>
    <lineage>
        <taxon>Bacteria</taxon>
        <taxon>Pseudomonadati</taxon>
        <taxon>Thermodesulfobacteriota</taxon>
        <taxon>Desulfuromonadia</taxon>
        <taxon>Geobacterales</taxon>
        <taxon>Geobacteraceae</taxon>
        <taxon>Geobacter</taxon>
    </lineage>
</organism>
<accession>A0A0C1TQM5</accession>
<reference evidence="2 3" key="1">
    <citation type="submission" date="2015-01" db="EMBL/GenBank/DDBJ databases">
        <title>Genome sequence of the anaerobic bacterium Geobacter soli GSS01, a dissimilatory Fe(III) reducer from soil.</title>
        <authorList>
            <person name="Yang G."/>
            <person name="Zhou S."/>
        </authorList>
    </citation>
    <scope>NUCLEOTIDE SEQUENCE [LARGE SCALE GENOMIC DNA]</scope>
    <source>
        <strain evidence="2 3">GSS01</strain>
    </source>
</reference>
<dbReference type="Proteomes" id="UP000031433">
    <property type="component" value="Unassembled WGS sequence"/>
</dbReference>
<dbReference type="InterPro" id="IPR000944">
    <property type="entry name" value="Tscrpt_reg_Rrf2"/>
</dbReference>
<dbReference type="FunFam" id="1.10.10.10:FF:000026">
    <property type="entry name" value="HTH-type transcriptional regulator IscR"/>
    <property type="match status" value="1"/>
</dbReference>